<comment type="similarity">
    <text evidence="5 18">Belongs to the CDS family.</text>
</comment>
<feature type="transmembrane region" description="Helical" evidence="19">
    <location>
        <begin position="110"/>
        <end position="127"/>
    </location>
</feature>
<feature type="transmembrane region" description="Helical" evidence="19">
    <location>
        <begin position="78"/>
        <end position="98"/>
    </location>
</feature>
<keyword evidence="15 19" id="KW-0472">Membrane</keyword>
<dbReference type="Proteomes" id="UP000028093">
    <property type="component" value="Unassembled WGS sequence"/>
</dbReference>
<keyword evidence="11 18" id="KW-0812">Transmembrane</keyword>
<dbReference type="PATRIC" id="fig|28037.99.peg.1547"/>
<dbReference type="UniPathway" id="UPA00557">
    <property type="reaction ID" value="UER00614"/>
</dbReference>
<evidence type="ECO:0000256" key="4">
    <source>
        <dbReference type="ARBA" id="ARBA00005189"/>
    </source>
</evidence>
<evidence type="ECO:0000256" key="5">
    <source>
        <dbReference type="ARBA" id="ARBA00010185"/>
    </source>
</evidence>
<accession>A0A081PMF5</accession>
<sequence length="267" mass="29058">MTQDLQKRTLFAGIALAIFLPILMIGGLLFQIAIGIIAMLAMHELLKMRGLETMTMEGLLTLFATFALTIPLENYLTFLPVDGNVVAYSVLISIMLGTTVFSKSYTIEDAVFPLAMSFYVGFGFNALLDARVAGLDKALLALCIVWATDSGAYLAGMNFGKRKLAPTVSPNKTFEGALGGILGAILVTIIFMMFDRTVALPYGIYKMSVFAIFFSIAGQFGDLLESSIKRHFGVKDSGKFIPGHGGVLDRFDSMLLVFPIMHLFGLF</sequence>
<organism evidence="20 21">
    <name type="scientific">Streptococcus mitis</name>
    <dbReference type="NCBI Taxonomy" id="28037"/>
    <lineage>
        <taxon>Bacteria</taxon>
        <taxon>Bacillati</taxon>
        <taxon>Bacillota</taxon>
        <taxon>Bacilli</taxon>
        <taxon>Lactobacillales</taxon>
        <taxon>Streptococcaceae</taxon>
        <taxon>Streptococcus</taxon>
        <taxon>Streptococcus mitis group</taxon>
    </lineage>
</organism>
<evidence type="ECO:0000256" key="19">
    <source>
        <dbReference type="SAM" id="Phobius"/>
    </source>
</evidence>
<evidence type="ECO:0000256" key="14">
    <source>
        <dbReference type="ARBA" id="ARBA00023098"/>
    </source>
</evidence>
<evidence type="ECO:0000256" key="2">
    <source>
        <dbReference type="ARBA" id="ARBA00004651"/>
    </source>
</evidence>
<dbReference type="GO" id="GO:0004605">
    <property type="term" value="F:phosphatidate cytidylyltransferase activity"/>
    <property type="evidence" value="ECO:0007669"/>
    <property type="project" value="UniProtKB-EC"/>
</dbReference>
<dbReference type="PANTHER" id="PTHR46382:SF1">
    <property type="entry name" value="PHOSPHATIDATE CYTIDYLYLTRANSFERASE"/>
    <property type="match status" value="1"/>
</dbReference>
<gene>
    <name evidence="20" type="ORF">SK1126_1637</name>
</gene>
<feature type="transmembrane region" description="Helical" evidence="19">
    <location>
        <begin position="200"/>
        <end position="220"/>
    </location>
</feature>
<dbReference type="RefSeq" id="WP_033682390.1">
    <property type="nucleotide sequence ID" value="NZ_JPFT01000009.1"/>
</dbReference>
<evidence type="ECO:0000256" key="16">
    <source>
        <dbReference type="ARBA" id="ARBA00023209"/>
    </source>
</evidence>
<reference evidence="20 21" key="1">
    <citation type="submission" date="2014-05" db="EMBL/GenBank/DDBJ databases">
        <authorList>
            <person name="Daugherty S.C."/>
            <person name="Tallon L.J."/>
            <person name="Sadzewicz L."/>
            <person name="Kilian M."/>
            <person name="Tettelin H."/>
        </authorList>
    </citation>
    <scope>NUCLEOTIDE SEQUENCE [LARGE SCALE GENOMIC DNA]</scope>
    <source>
        <strain evidence="20 21">SK1126</strain>
    </source>
</reference>
<keyword evidence="14" id="KW-0443">Lipid metabolism</keyword>
<evidence type="ECO:0000256" key="3">
    <source>
        <dbReference type="ARBA" id="ARBA00005119"/>
    </source>
</evidence>
<evidence type="ECO:0000256" key="18">
    <source>
        <dbReference type="RuleBase" id="RU003938"/>
    </source>
</evidence>
<evidence type="ECO:0000256" key="11">
    <source>
        <dbReference type="ARBA" id="ARBA00022692"/>
    </source>
</evidence>
<comment type="catalytic activity">
    <reaction evidence="1 18">
        <text>a 1,2-diacyl-sn-glycero-3-phosphate + CTP + H(+) = a CDP-1,2-diacyl-sn-glycerol + diphosphate</text>
        <dbReference type="Rhea" id="RHEA:16229"/>
        <dbReference type="ChEBI" id="CHEBI:15378"/>
        <dbReference type="ChEBI" id="CHEBI:33019"/>
        <dbReference type="ChEBI" id="CHEBI:37563"/>
        <dbReference type="ChEBI" id="CHEBI:58332"/>
        <dbReference type="ChEBI" id="CHEBI:58608"/>
        <dbReference type="EC" id="2.7.7.41"/>
    </reaction>
</comment>
<evidence type="ECO:0000256" key="12">
    <source>
        <dbReference type="ARBA" id="ARBA00022695"/>
    </source>
</evidence>
<keyword evidence="9" id="KW-0444">Lipid biosynthesis</keyword>
<dbReference type="PROSITE" id="PS01315">
    <property type="entry name" value="CDS"/>
    <property type="match status" value="1"/>
</dbReference>
<name>A0A081PMF5_STRMT</name>
<keyword evidence="10 18" id="KW-0808">Transferase</keyword>
<evidence type="ECO:0000256" key="1">
    <source>
        <dbReference type="ARBA" id="ARBA00001698"/>
    </source>
</evidence>
<comment type="caution">
    <text evidence="20">The sequence shown here is derived from an EMBL/GenBank/DDBJ whole genome shotgun (WGS) entry which is preliminary data.</text>
</comment>
<dbReference type="PANTHER" id="PTHR46382">
    <property type="entry name" value="PHOSPHATIDATE CYTIDYLYLTRANSFERASE"/>
    <property type="match status" value="1"/>
</dbReference>
<evidence type="ECO:0000313" key="21">
    <source>
        <dbReference type="Proteomes" id="UP000028093"/>
    </source>
</evidence>
<evidence type="ECO:0000256" key="8">
    <source>
        <dbReference type="ARBA" id="ARBA00022475"/>
    </source>
</evidence>
<keyword evidence="17" id="KW-1208">Phospholipid metabolism</keyword>
<feature type="transmembrane region" description="Helical" evidence="19">
    <location>
        <begin position="54"/>
        <end position="72"/>
    </location>
</feature>
<evidence type="ECO:0000256" key="6">
    <source>
        <dbReference type="ARBA" id="ARBA00012487"/>
    </source>
</evidence>
<evidence type="ECO:0000256" key="13">
    <source>
        <dbReference type="ARBA" id="ARBA00022989"/>
    </source>
</evidence>
<comment type="pathway">
    <text evidence="4">Lipid metabolism.</text>
</comment>
<evidence type="ECO:0000256" key="15">
    <source>
        <dbReference type="ARBA" id="ARBA00023136"/>
    </source>
</evidence>
<protein>
    <recommendedName>
        <fullName evidence="7 18">Phosphatidate cytidylyltransferase</fullName>
        <ecNumber evidence="6 18">2.7.7.41</ecNumber>
    </recommendedName>
</protein>
<evidence type="ECO:0000313" key="20">
    <source>
        <dbReference type="EMBL" id="KEQ31878.1"/>
    </source>
</evidence>
<feature type="transmembrane region" description="Helical" evidence="19">
    <location>
        <begin position="177"/>
        <end position="194"/>
    </location>
</feature>
<dbReference type="InterPro" id="IPR000374">
    <property type="entry name" value="PC_trans"/>
</dbReference>
<proteinExistence type="inferred from homology"/>
<dbReference type="EC" id="2.7.7.41" evidence="6 18"/>
<feature type="transmembrane region" description="Helical" evidence="19">
    <location>
        <begin position="139"/>
        <end position="156"/>
    </location>
</feature>
<dbReference type="GO" id="GO:0016024">
    <property type="term" value="P:CDP-diacylglycerol biosynthetic process"/>
    <property type="evidence" value="ECO:0007669"/>
    <property type="project" value="UniProtKB-UniPathway"/>
</dbReference>
<dbReference type="Pfam" id="PF01148">
    <property type="entry name" value="CTP_transf_1"/>
    <property type="match status" value="1"/>
</dbReference>
<dbReference type="AlphaFoldDB" id="A0A081PMF5"/>
<dbReference type="EMBL" id="JPFT01000009">
    <property type="protein sequence ID" value="KEQ31878.1"/>
    <property type="molecule type" value="Genomic_DNA"/>
</dbReference>
<evidence type="ECO:0000256" key="7">
    <source>
        <dbReference type="ARBA" id="ARBA00019373"/>
    </source>
</evidence>
<evidence type="ECO:0000256" key="9">
    <source>
        <dbReference type="ARBA" id="ARBA00022516"/>
    </source>
</evidence>
<feature type="transmembrane region" description="Helical" evidence="19">
    <location>
        <begin position="12"/>
        <end position="42"/>
    </location>
</feature>
<dbReference type="GO" id="GO:0005886">
    <property type="term" value="C:plasma membrane"/>
    <property type="evidence" value="ECO:0007669"/>
    <property type="project" value="UniProtKB-SubCell"/>
</dbReference>
<keyword evidence="13 19" id="KW-1133">Transmembrane helix</keyword>
<keyword evidence="16" id="KW-0594">Phospholipid biosynthesis</keyword>
<keyword evidence="12 18" id="KW-0548">Nucleotidyltransferase</keyword>
<keyword evidence="8" id="KW-1003">Cell membrane</keyword>
<evidence type="ECO:0000256" key="17">
    <source>
        <dbReference type="ARBA" id="ARBA00023264"/>
    </source>
</evidence>
<evidence type="ECO:0000256" key="10">
    <source>
        <dbReference type="ARBA" id="ARBA00022679"/>
    </source>
</evidence>
<comment type="pathway">
    <text evidence="3 18">Phospholipid metabolism; CDP-diacylglycerol biosynthesis; CDP-diacylglycerol from sn-glycerol 3-phosphate: step 3/3.</text>
</comment>
<comment type="subcellular location">
    <subcellularLocation>
        <location evidence="2">Cell membrane</location>
        <topology evidence="2">Multi-pass membrane protein</topology>
    </subcellularLocation>
</comment>